<dbReference type="Pfam" id="PF17201">
    <property type="entry name" value="Cache_3-Cache_2"/>
    <property type="match status" value="1"/>
</dbReference>
<dbReference type="GO" id="GO:0007165">
    <property type="term" value="P:signal transduction"/>
    <property type="evidence" value="ECO:0007669"/>
    <property type="project" value="UniProtKB-KW"/>
</dbReference>
<dbReference type="InterPro" id="IPR004090">
    <property type="entry name" value="Chemotax_Me-accpt_rcpt"/>
</dbReference>
<dbReference type="InterPro" id="IPR033462">
    <property type="entry name" value="Cache_3-Cache_2"/>
</dbReference>
<dbReference type="SMART" id="SM00304">
    <property type="entry name" value="HAMP"/>
    <property type="match status" value="1"/>
</dbReference>
<evidence type="ECO:0000313" key="9">
    <source>
        <dbReference type="EMBL" id="GII25620.1"/>
    </source>
</evidence>
<accession>A0A8J3TQR6</accession>
<evidence type="ECO:0000256" key="6">
    <source>
        <dbReference type="SAM" id="Phobius"/>
    </source>
</evidence>
<evidence type="ECO:0000256" key="4">
    <source>
        <dbReference type="ARBA" id="ARBA00029447"/>
    </source>
</evidence>
<keyword evidence="6" id="KW-0472">Membrane</keyword>
<dbReference type="PANTHER" id="PTHR32089:SF112">
    <property type="entry name" value="LYSOZYME-LIKE PROTEIN-RELATED"/>
    <property type="match status" value="1"/>
</dbReference>
<dbReference type="EMBL" id="BOON01000054">
    <property type="protein sequence ID" value="GII25620.1"/>
    <property type="molecule type" value="Genomic_DNA"/>
</dbReference>
<proteinExistence type="inferred from homology"/>
<name>A0A8J3TQR6_9ACTN</name>
<dbReference type="AlphaFoldDB" id="A0A8J3TQR6"/>
<sequence>MTRADGNRFVPQMRHKLLAFGLGGVVLTATALVAVGAWQSDRFASRTADGIAQLHHADLQHVTEGMSRLVTAIGGDVQAAVDQNMTVANSELAQVGGLQLASTPVTWNAVNQVTQQTQQISLPRATVGGRWLGQNRDQNVPTPVVDDIRAMVGATVTVFQRMNDAGDLLRVATNVPTKSGERAIGTYIPVVGADGKPNAVASAIRDGKSYRGVAIVVDTPYIAAYDPIRDASGRVIGALYVGVPQAKAIKQFTDALATTTVGTNGWVTVYSTAAADRGRVVGSSVKDLAGRNEMQAADGQGRKYVEEILGRAVKLDAGKSWSTTYKMAGAGGGGVADTTVNVSYFAPYGWAIAVGGYGPDSAAAINAVNSGRRTMLVSFLVVAAVVLLVGLLAAVAWARSIGGRLGRLTDALTRVADRDLTVTVADSGGDEIGQMGRALNTAVGELRGLLGDITDASHQVVSAAGQVSTVGGQLADTASTASREVDAASTVVDEVVRHVGTVAAGAEEMGASIKEISSNAHEAARVAGNSVTLASRASEVIGKLSDSTAGIADMARVIHSIAEQTNLLALNATIEAARAGEAGKGFAVVASEVKDLSQETARATNDVSSRVAAIQHDTTGAIEAINAITAAIGRVNDFQAAIATAVEEQTATAGEMARNVGEAADGGGKIARRVAAVSEAVDSTGEVVRVSQVAAADLTATAERMTGLVGRFRL</sequence>
<reference evidence="9" key="1">
    <citation type="submission" date="2021-01" db="EMBL/GenBank/DDBJ databases">
        <title>Whole genome shotgun sequence of Planosporangium mesophilum NBRC 109066.</title>
        <authorList>
            <person name="Komaki H."/>
            <person name="Tamura T."/>
        </authorList>
    </citation>
    <scope>NUCLEOTIDE SEQUENCE</scope>
    <source>
        <strain evidence="9">NBRC 109066</strain>
    </source>
</reference>
<evidence type="ECO:0000256" key="1">
    <source>
        <dbReference type="ARBA" id="ARBA00022692"/>
    </source>
</evidence>
<feature type="domain" description="Methyl-accepting transducer" evidence="7">
    <location>
        <begin position="456"/>
        <end position="689"/>
    </location>
</feature>
<keyword evidence="3 5" id="KW-0807">Transducer</keyword>
<dbReference type="Gene3D" id="1.10.287.950">
    <property type="entry name" value="Methyl-accepting chemotaxis protein"/>
    <property type="match status" value="1"/>
</dbReference>
<keyword evidence="10" id="KW-1185">Reference proteome</keyword>
<dbReference type="InterPro" id="IPR004089">
    <property type="entry name" value="MCPsignal_dom"/>
</dbReference>
<gene>
    <name evidence="9" type="ORF">Pme01_52170</name>
</gene>
<dbReference type="Gene3D" id="3.30.450.20">
    <property type="entry name" value="PAS domain"/>
    <property type="match status" value="1"/>
</dbReference>
<dbReference type="SUPFAM" id="SSF58104">
    <property type="entry name" value="Methyl-accepting chemotaxis protein (MCP) signaling domain"/>
    <property type="match status" value="1"/>
</dbReference>
<evidence type="ECO:0000256" key="3">
    <source>
        <dbReference type="ARBA" id="ARBA00023224"/>
    </source>
</evidence>
<dbReference type="GO" id="GO:0006935">
    <property type="term" value="P:chemotaxis"/>
    <property type="evidence" value="ECO:0007669"/>
    <property type="project" value="InterPro"/>
</dbReference>
<dbReference type="SUPFAM" id="SSF103190">
    <property type="entry name" value="Sensory domain-like"/>
    <property type="match status" value="1"/>
</dbReference>
<dbReference type="RefSeq" id="WP_168115797.1">
    <property type="nucleotide sequence ID" value="NZ_BOON01000054.1"/>
</dbReference>
<dbReference type="CDD" id="cd06225">
    <property type="entry name" value="HAMP"/>
    <property type="match status" value="1"/>
</dbReference>
<feature type="domain" description="HAMP" evidence="8">
    <location>
        <begin position="399"/>
        <end position="451"/>
    </location>
</feature>
<evidence type="ECO:0000256" key="5">
    <source>
        <dbReference type="PROSITE-ProRule" id="PRU00284"/>
    </source>
</evidence>
<dbReference type="PANTHER" id="PTHR32089">
    <property type="entry name" value="METHYL-ACCEPTING CHEMOTAXIS PROTEIN MCPB"/>
    <property type="match status" value="1"/>
</dbReference>
<keyword evidence="1 6" id="KW-0812">Transmembrane</keyword>
<evidence type="ECO:0000313" key="10">
    <source>
        <dbReference type="Proteomes" id="UP000599074"/>
    </source>
</evidence>
<keyword evidence="2 6" id="KW-1133">Transmembrane helix</keyword>
<dbReference type="GO" id="GO:0004888">
    <property type="term" value="F:transmembrane signaling receptor activity"/>
    <property type="evidence" value="ECO:0007669"/>
    <property type="project" value="InterPro"/>
</dbReference>
<dbReference type="Proteomes" id="UP000599074">
    <property type="component" value="Unassembled WGS sequence"/>
</dbReference>
<protein>
    <recommendedName>
        <fullName evidence="11">Methyl-accepting chemotaxis protein</fullName>
    </recommendedName>
</protein>
<dbReference type="PRINTS" id="PR00260">
    <property type="entry name" value="CHEMTRNSDUCR"/>
</dbReference>
<dbReference type="SMART" id="SM00283">
    <property type="entry name" value="MA"/>
    <property type="match status" value="1"/>
</dbReference>
<feature type="transmembrane region" description="Helical" evidence="6">
    <location>
        <begin position="375"/>
        <end position="398"/>
    </location>
</feature>
<evidence type="ECO:0000256" key="2">
    <source>
        <dbReference type="ARBA" id="ARBA00022989"/>
    </source>
</evidence>
<comment type="caution">
    <text evidence="9">The sequence shown here is derived from an EMBL/GenBank/DDBJ whole genome shotgun (WGS) entry which is preliminary data.</text>
</comment>
<evidence type="ECO:0008006" key="11">
    <source>
        <dbReference type="Google" id="ProtNLM"/>
    </source>
</evidence>
<evidence type="ECO:0000259" key="8">
    <source>
        <dbReference type="PROSITE" id="PS50885"/>
    </source>
</evidence>
<dbReference type="Pfam" id="PF00015">
    <property type="entry name" value="MCPsignal"/>
    <property type="match status" value="1"/>
</dbReference>
<dbReference type="Pfam" id="PF00672">
    <property type="entry name" value="HAMP"/>
    <property type="match status" value="1"/>
</dbReference>
<dbReference type="PROSITE" id="PS50885">
    <property type="entry name" value="HAMP"/>
    <property type="match status" value="1"/>
</dbReference>
<evidence type="ECO:0000259" key="7">
    <source>
        <dbReference type="PROSITE" id="PS50111"/>
    </source>
</evidence>
<organism evidence="9 10">
    <name type="scientific">Planosporangium mesophilum</name>
    <dbReference type="NCBI Taxonomy" id="689768"/>
    <lineage>
        <taxon>Bacteria</taxon>
        <taxon>Bacillati</taxon>
        <taxon>Actinomycetota</taxon>
        <taxon>Actinomycetes</taxon>
        <taxon>Micromonosporales</taxon>
        <taxon>Micromonosporaceae</taxon>
        <taxon>Planosporangium</taxon>
    </lineage>
</organism>
<dbReference type="InterPro" id="IPR003660">
    <property type="entry name" value="HAMP_dom"/>
</dbReference>
<comment type="similarity">
    <text evidence="4">Belongs to the methyl-accepting chemotaxis (MCP) protein family.</text>
</comment>
<dbReference type="InterPro" id="IPR029151">
    <property type="entry name" value="Sensor-like_sf"/>
</dbReference>
<dbReference type="PROSITE" id="PS50111">
    <property type="entry name" value="CHEMOTAXIS_TRANSDUC_2"/>
    <property type="match status" value="1"/>
</dbReference>
<dbReference type="GO" id="GO:0016020">
    <property type="term" value="C:membrane"/>
    <property type="evidence" value="ECO:0007669"/>
    <property type="project" value="InterPro"/>
</dbReference>